<feature type="region of interest" description="Disordered" evidence="1">
    <location>
        <begin position="287"/>
        <end position="306"/>
    </location>
</feature>
<dbReference type="EMBL" id="LZLC01000073">
    <property type="protein sequence ID" value="OBJ43733.1"/>
    <property type="molecule type" value="Genomic_DNA"/>
</dbReference>
<organism evidence="2 3">
    <name type="scientific">Mycolicibacterium mucogenicum</name>
    <name type="common">Mycobacterium mucogenicum</name>
    <dbReference type="NCBI Taxonomy" id="56689"/>
    <lineage>
        <taxon>Bacteria</taxon>
        <taxon>Bacillati</taxon>
        <taxon>Actinomycetota</taxon>
        <taxon>Actinomycetes</taxon>
        <taxon>Mycobacteriales</taxon>
        <taxon>Mycobacteriaceae</taxon>
        <taxon>Mycolicibacterium</taxon>
    </lineage>
</organism>
<dbReference type="Proteomes" id="UP000093898">
    <property type="component" value="Unassembled WGS sequence"/>
</dbReference>
<dbReference type="RefSeq" id="WP_064980066.1">
    <property type="nucleotide sequence ID" value="NZ_LZLC01000073.1"/>
</dbReference>
<evidence type="ECO:0000313" key="3">
    <source>
        <dbReference type="Proteomes" id="UP000093898"/>
    </source>
</evidence>
<dbReference type="OrthoDB" id="3476420at2"/>
<dbReference type="AlphaFoldDB" id="A0A1A3H7Z8"/>
<evidence type="ECO:0000256" key="1">
    <source>
        <dbReference type="SAM" id="MobiDB-lite"/>
    </source>
</evidence>
<dbReference type="InterPro" id="IPR029074">
    <property type="entry name" value="Imm49"/>
</dbReference>
<dbReference type="Pfam" id="PF15575">
    <property type="entry name" value="Imm49"/>
    <property type="match status" value="1"/>
</dbReference>
<name>A0A1A3H7Z8_MYCMU</name>
<gene>
    <name evidence="2" type="ORF">A5630_18025</name>
</gene>
<comment type="caution">
    <text evidence="2">The sequence shown here is derived from an EMBL/GenBank/DDBJ whole genome shotgun (WGS) entry which is preliminary data.</text>
</comment>
<sequence length="306" mass="34637">MVVIERHPIDLDDIEQRIQELFEDIDFTRKLIESKPRLIKELFTDATWIANYSSVDDPDAALLRIWDATWMAMQAGSAMFLNANNKDREIEFTLGFDDKVTTAGTGPNSSATAGKWLAAMYFAIVCRRNDRISSLCATPVETLRASGAVYDEYIYDWVTAFQKFFHRDDDVVRAIITAMEGADPERVEIAKPELLLLLLYPPIELLYFVTQGNAEEFNTRLARAVEDHKKYWSKTADRRRDVEGFIAWGPLAMACIASDMGMGITVETPYLPKHLVLGSRATESQFIRESRQGRESSANAQAEGDM</sequence>
<reference evidence="3" key="1">
    <citation type="submission" date="2016-06" db="EMBL/GenBank/DDBJ databases">
        <authorList>
            <person name="Sutton G."/>
            <person name="Brinkac L."/>
            <person name="Sanka R."/>
            <person name="Adams M."/>
            <person name="Lau E."/>
            <person name="Garcia-Basteiro A."/>
            <person name="Lopez-Varela E."/>
            <person name="Palencia S."/>
        </authorList>
    </citation>
    <scope>NUCLEOTIDE SEQUENCE [LARGE SCALE GENOMIC DNA]</scope>
    <source>
        <strain evidence="3">1127319.6</strain>
    </source>
</reference>
<accession>A0A1A3H7Z8</accession>
<protein>
    <submittedName>
        <fullName evidence="2">Uncharacterized protein</fullName>
    </submittedName>
</protein>
<proteinExistence type="predicted"/>
<evidence type="ECO:0000313" key="2">
    <source>
        <dbReference type="EMBL" id="OBJ43733.1"/>
    </source>
</evidence>